<dbReference type="GO" id="GO:0004674">
    <property type="term" value="F:protein serine/threonine kinase activity"/>
    <property type="evidence" value="ECO:0007669"/>
    <property type="project" value="UniProtKB-KW"/>
</dbReference>
<dbReference type="CDD" id="cd04515">
    <property type="entry name" value="Alpha_kinase"/>
    <property type="match status" value="1"/>
</dbReference>
<dbReference type="GO" id="GO:0031037">
    <property type="term" value="P:myosin II filament disassembly"/>
    <property type="evidence" value="ECO:0007669"/>
    <property type="project" value="TreeGrafter"/>
</dbReference>
<dbReference type="GO" id="GO:0005524">
    <property type="term" value="F:ATP binding"/>
    <property type="evidence" value="ECO:0007669"/>
    <property type="project" value="UniProtKB-KW"/>
</dbReference>
<evidence type="ECO:0000256" key="2">
    <source>
        <dbReference type="ARBA" id="ARBA00022679"/>
    </source>
</evidence>
<dbReference type="PROSITE" id="PS51158">
    <property type="entry name" value="ALPHA_KINASE"/>
    <property type="match status" value="1"/>
</dbReference>
<evidence type="ECO:0000313" key="8">
    <source>
        <dbReference type="EMBL" id="TEB18897.1"/>
    </source>
</evidence>
<evidence type="ECO:0000256" key="4">
    <source>
        <dbReference type="ARBA" id="ARBA00022777"/>
    </source>
</evidence>
<keyword evidence="5" id="KW-0067">ATP-binding</keyword>
<keyword evidence="9" id="KW-1185">Reference proteome</keyword>
<gene>
    <name evidence="8" type="ORF">FA13DRAFT_1802804</name>
</gene>
<dbReference type="InterPro" id="IPR011009">
    <property type="entry name" value="Kinase-like_dom_sf"/>
</dbReference>
<dbReference type="Pfam" id="PF02816">
    <property type="entry name" value="Alpha_kinase"/>
    <property type="match status" value="1"/>
</dbReference>
<name>A0A4Y7SB62_COPMI</name>
<dbReference type="InterPro" id="IPR051852">
    <property type="entry name" value="Alpha-type_PK"/>
</dbReference>
<feature type="domain" description="Alpha-type protein kinase" evidence="7">
    <location>
        <begin position="1"/>
        <end position="188"/>
    </location>
</feature>
<dbReference type="GO" id="GO:1903013">
    <property type="term" value="P:response to differentiation-inducing factor 1"/>
    <property type="evidence" value="ECO:0007669"/>
    <property type="project" value="TreeGrafter"/>
</dbReference>
<organism evidence="8 9">
    <name type="scientific">Coprinellus micaceus</name>
    <name type="common">Glistening ink-cap mushroom</name>
    <name type="synonym">Coprinus micaceus</name>
    <dbReference type="NCBI Taxonomy" id="71717"/>
    <lineage>
        <taxon>Eukaryota</taxon>
        <taxon>Fungi</taxon>
        <taxon>Dikarya</taxon>
        <taxon>Basidiomycota</taxon>
        <taxon>Agaricomycotina</taxon>
        <taxon>Agaricomycetes</taxon>
        <taxon>Agaricomycetidae</taxon>
        <taxon>Agaricales</taxon>
        <taxon>Agaricineae</taxon>
        <taxon>Psathyrellaceae</taxon>
        <taxon>Coprinellus</taxon>
    </lineage>
</organism>
<dbReference type="STRING" id="71717.A0A4Y7SB62"/>
<dbReference type="AlphaFoldDB" id="A0A4Y7SB62"/>
<dbReference type="PANTHER" id="PTHR45992">
    <property type="entry name" value="EUKARYOTIC ELONGATION FACTOR 2 KINASE-RELATED"/>
    <property type="match status" value="1"/>
</dbReference>
<proteinExistence type="predicted"/>
<evidence type="ECO:0000256" key="5">
    <source>
        <dbReference type="ARBA" id="ARBA00022840"/>
    </source>
</evidence>
<evidence type="ECO:0000313" key="9">
    <source>
        <dbReference type="Proteomes" id="UP000298030"/>
    </source>
</evidence>
<dbReference type="OrthoDB" id="2744370at2759"/>
<keyword evidence="1" id="KW-0723">Serine/threonine-protein kinase</keyword>
<keyword evidence="3" id="KW-0547">Nucleotide-binding</keyword>
<comment type="caution">
    <text evidence="8">The sequence shown here is derived from an EMBL/GenBank/DDBJ whole genome shotgun (WGS) entry which is preliminary data.</text>
</comment>
<protein>
    <recommendedName>
        <fullName evidence="7">Alpha-type protein kinase domain-containing protein</fullName>
    </recommendedName>
</protein>
<dbReference type="Proteomes" id="UP000298030">
    <property type="component" value="Unassembled WGS sequence"/>
</dbReference>
<reference evidence="8 9" key="1">
    <citation type="journal article" date="2019" name="Nat. Ecol. Evol.">
        <title>Megaphylogeny resolves global patterns of mushroom evolution.</title>
        <authorList>
            <person name="Varga T."/>
            <person name="Krizsan K."/>
            <person name="Foldi C."/>
            <person name="Dima B."/>
            <person name="Sanchez-Garcia M."/>
            <person name="Sanchez-Ramirez S."/>
            <person name="Szollosi G.J."/>
            <person name="Szarkandi J.G."/>
            <person name="Papp V."/>
            <person name="Albert L."/>
            <person name="Andreopoulos W."/>
            <person name="Angelini C."/>
            <person name="Antonin V."/>
            <person name="Barry K.W."/>
            <person name="Bougher N.L."/>
            <person name="Buchanan P."/>
            <person name="Buyck B."/>
            <person name="Bense V."/>
            <person name="Catcheside P."/>
            <person name="Chovatia M."/>
            <person name="Cooper J."/>
            <person name="Damon W."/>
            <person name="Desjardin D."/>
            <person name="Finy P."/>
            <person name="Geml J."/>
            <person name="Haridas S."/>
            <person name="Hughes K."/>
            <person name="Justo A."/>
            <person name="Karasinski D."/>
            <person name="Kautmanova I."/>
            <person name="Kiss B."/>
            <person name="Kocsube S."/>
            <person name="Kotiranta H."/>
            <person name="LaButti K.M."/>
            <person name="Lechner B.E."/>
            <person name="Liimatainen K."/>
            <person name="Lipzen A."/>
            <person name="Lukacs Z."/>
            <person name="Mihaltcheva S."/>
            <person name="Morgado L.N."/>
            <person name="Niskanen T."/>
            <person name="Noordeloos M.E."/>
            <person name="Ohm R.A."/>
            <person name="Ortiz-Santana B."/>
            <person name="Ovrebo C."/>
            <person name="Racz N."/>
            <person name="Riley R."/>
            <person name="Savchenko A."/>
            <person name="Shiryaev A."/>
            <person name="Soop K."/>
            <person name="Spirin V."/>
            <person name="Szebenyi C."/>
            <person name="Tomsovsky M."/>
            <person name="Tulloss R.E."/>
            <person name="Uehling J."/>
            <person name="Grigoriev I.V."/>
            <person name="Vagvolgyi C."/>
            <person name="Papp T."/>
            <person name="Martin F.M."/>
            <person name="Miettinen O."/>
            <person name="Hibbett D.S."/>
            <person name="Nagy L.G."/>
        </authorList>
    </citation>
    <scope>NUCLEOTIDE SEQUENCE [LARGE SCALE GENOMIC DNA]</scope>
    <source>
        <strain evidence="8 9">FP101781</strain>
    </source>
</reference>
<evidence type="ECO:0000256" key="3">
    <source>
        <dbReference type="ARBA" id="ARBA00022741"/>
    </source>
</evidence>
<dbReference type="InterPro" id="IPR004166">
    <property type="entry name" value="a-kinase_dom"/>
</dbReference>
<dbReference type="PANTHER" id="PTHR45992:SF2">
    <property type="entry name" value="EUKARYOTIC ELONGATION FACTOR 2 KINASE"/>
    <property type="match status" value="1"/>
</dbReference>
<accession>A0A4Y7SB62</accession>
<keyword evidence="4" id="KW-0418">Kinase</keyword>
<dbReference type="EMBL" id="QPFP01000217">
    <property type="protein sequence ID" value="TEB18897.1"/>
    <property type="molecule type" value="Genomic_DNA"/>
</dbReference>
<keyword evidence="2" id="KW-0808">Transferase</keyword>
<dbReference type="SUPFAM" id="SSF56112">
    <property type="entry name" value="Protein kinase-like (PK-like)"/>
    <property type="match status" value="1"/>
</dbReference>
<evidence type="ECO:0000256" key="1">
    <source>
        <dbReference type="ARBA" id="ARBA00022527"/>
    </source>
</evidence>
<evidence type="ECO:0000259" key="7">
    <source>
        <dbReference type="PROSITE" id="PS51158"/>
    </source>
</evidence>
<sequence length="225" mass="24848">MRIVSSVNPRDRHTVGRMFMVRFQMNDPAHAYDLRFADAFLMQEIGDEPSGPSGMPKKAEVTFSDDEVPPGFMWLIEERHISKTISHISGTLAHPTSHVDLVALTVYAFMHYGFGRSNRLLVFADLQGTPGSFKLNGKRVNGTVLFDPMTHTTKGDSGVGDFGTDGIAAFIQQHRCREICKRLGLDKDVPLRENSALNTLGEYESEDEGGPSAGDAIFPGEEDEE</sequence>
<evidence type="ECO:0000256" key="6">
    <source>
        <dbReference type="SAM" id="MobiDB-lite"/>
    </source>
</evidence>
<dbReference type="Gene3D" id="3.20.200.10">
    <property type="entry name" value="MHCK/EF2 kinase"/>
    <property type="match status" value="1"/>
</dbReference>
<feature type="region of interest" description="Disordered" evidence="6">
    <location>
        <begin position="198"/>
        <end position="225"/>
    </location>
</feature>